<comment type="caution">
    <text evidence="2">The sequence shown here is derived from an EMBL/GenBank/DDBJ whole genome shotgun (WGS) entry which is preliminary data.</text>
</comment>
<reference evidence="2 3" key="1">
    <citation type="submission" date="2018-05" db="EMBL/GenBank/DDBJ databases">
        <title>Genomic Encyclopedia of Type Strains, Phase IV (KMG-IV): sequencing the most valuable type-strain genomes for metagenomic binning, comparative biology and taxonomic classification.</title>
        <authorList>
            <person name="Goeker M."/>
        </authorList>
    </citation>
    <scope>NUCLEOTIDE SEQUENCE [LARGE SCALE GENOMIC DNA]</scope>
    <source>
        <strain evidence="2 3">DSM 6462</strain>
    </source>
</reference>
<dbReference type="InterPro" id="IPR032710">
    <property type="entry name" value="NTF2-like_dom_sf"/>
</dbReference>
<evidence type="ECO:0000313" key="3">
    <source>
        <dbReference type="Proteomes" id="UP000248021"/>
    </source>
</evidence>
<accession>A0A2V3U5T9</accession>
<dbReference type="EMBL" id="QJJK01000006">
    <property type="protein sequence ID" value="PXW57854.1"/>
    <property type="molecule type" value="Genomic_DNA"/>
</dbReference>
<evidence type="ECO:0000313" key="2">
    <source>
        <dbReference type="EMBL" id="PXW57854.1"/>
    </source>
</evidence>
<feature type="domain" description="SnoaL-like" evidence="1">
    <location>
        <begin position="20"/>
        <end position="92"/>
    </location>
</feature>
<dbReference type="Gene3D" id="3.10.450.50">
    <property type="match status" value="1"/>
</dbReference>
<dbReference type="RefSeq" id="WP_110375192.1">
    <property type="nucleotide sequence ID" value="NZ_JAHBRY010000001.1"/>
</dbReference>
<dbReference type="Pfam" id="PF12680">
    <property type="entry name" value="SnoaL_2"/>
    <property type="match status" value="1"/>
</dbReference>
<gene>
    <name evidence="2" type="ORF">C7450_10626</name>
</gene>
<proteinExistence type="predicted"/>
<dbReference type="AlphaFoldDB" id="A0A2V3U5T9"/>
<dbReference type="InterPro" id="IPR037401">
    <property type="entry name" value="SnoaL-like"/>
</dbReference>
<protein>
    <submittedName>
        <fullName evidence="2">SnoaL-like protein</fullName>
    </submittedName>
</protein>
<dbReference type="SUPFAM" id="SSF54427">
    <property type="entry name" value="NTF2-like"/>
    <property type="match status" value="1"/>
</dbReference>
<sequence length="125" mass="13465">MDAEALWPRYAAIWSSDPARRESELKECLADDASYCDPNGPLKGRAALSDYMAGFQQSVPGGRFRIIQVIAHNGRSLARWALQNADGAVLQLGASYAHHDAEGRLKEISGFFPLTSSDPAAGVST</sequence>
<keyword evidence="3" id="KW-1185">Reference proteome</keyword>
<dbReference type="Proteomes" id="UP000248021">
    <property type="component" value="Unassembled WGS sequence"/>
</dbReference>
<organism evidence="2 3">
    <name type="scientific">Chelatococcus asaccharovorans</name>
    <dbReference type="NCBI Taxonomy" id="28210"/>
    <lineage>
        <taxon>Bacteria</taxon>
        <taxon>Pseudomonadati</taxon>
        <taxon>Pseudomonadota</taxon>
        <taxon>Alphaproteobacteria</taxon>
        <taxon>Hyphomicrobiales</taxon>
        <taxon>Chelatococcaceae</taxon>
        <taxon>Chelatococcus</taxon>
    </lineage>
</organism>
<name>A0A2V3U5T9_9HYPH</name>
<dbReference type="OrthoDB" id="9808719at2"/>
<evidence type="ECO:0000259" key="1">
    <source>
        <dbReference type="Pfam" id="PF12680"/>
    </source>
</evidence>